<reference evidence="1 2" key="1">
    <citation type="journal article" date="2016" name="Mol. Biol. Evol.">
        <title>Comparative Genomics of Early-Diverging Mushroom-Forming Fungi Provides Insights into the Origins of Lignocellulose Decay Capabilities.</title>
        <authorList>
            <person name="Nagy L.G."/>
            <person name="Riley R."/>
            <person name="Tritt A."/>
            <person name="Adam C."/>
            <person name="Daum C."/>
            <person name="Floudas D."/>
            <person name="Sun H."/>
            <person name="Yadav J.S."/>
            <person name="Pangilinan J."/>
            <person name="Larsson K.H."/>
            <person name="Matsuura K."/>
            <person name="Barry K."/>
            <person name="Labutti K."/>
            <person name="Kuo R."/>
            <person name="Ohm R.A."/>
            <person name="Bhattacharya S.S."/>
            <person name="Shirouzu T."/>
            <person name="Yoshinaga Y."/>
            <person name="Martin F.M."/>
            <person name="Grigoriev I.V."/>
            <person name="Hibbett D.S."/>
        </authorList>
    </citation>
    <scope>NUCLEOTIDE SEQUENCE [LARGE SCALE GENOMIC DNA]</scope>
    <source>
        <strain evidence="1 2">CBS 109695</strain>
    </source>
</reference>
<dbReference type="Proteomes" id="UP000076532">
    <property type="component" value="Unassembled WGS sequence"/>
</dbReference>
<keyword evidence="2" id="KW-1185">Reference proteome</keyword>
<evidence type="ECO:0000313" key="2">
    <source>
        <dbReference type="Proteomes" id="UP000076532"/>
    </source>
</evidence>
<proteinExistence type="predicted"/>
<dbReference type="EMBL" id="KV418410">
    <property type="protein sequence ID" value="KZP02630.1"/>
    <property type="molecule type" value="Genomic_DNA"/>
</dbReference>
<evidence type="ECO:0000313" key="1">
    <source>
        <dbReference type="EMBL" id="KZP02630.1"/>
    </source>
</evidence>
<accession>A0A167T730</accession>
<protein>
    <submittedName>
        <fullName evidence="1">Uncharacterized protein</fullName>
    </submittedName>
</protein>
<name>A0A167T730_9AGAM</name>
<organism evidence="1 2">
    <name type="scientific">Athelia psychrophila</name>
    <dbReference type="NCBI Taxonomy" id="1759441"/>
    <lineage>
        <taxon>Eukaryota</taxon>
        <taxon>Fungi</taxon>
        <taxon>Dikarya</taxon>
        <taxon>Basidiomycota</taxon>
        <taxon>Agaricomycotina</taxon>
        <taxon>Agaricomycetes</taxon>
        <taxon>Agaricomycetidae</taxon>
        <taxon>Atheliales</taxon>
        <taxon>Atheliaceae</taxon>
        <taxon>Athelia</taxon>
    </lineage>
</organism>
<sequence>MSAPPTRPLLRLDPNLRHQCRDRTARKIVFQMMTTPAVEKSNISNMLRGFIAAERARTREGGTPLRIKVDLAYDLSSGLFRWMRTFEKAGQHTLPVEMWAEHEPMKEQGMRWRLMRSYCAAEAARAAANVSTLPFTHRFFLLTLTQTRRYFSSSTDVRLRSATFSPFQF</sequence>
<dbReference type="AlphaFoldDB" id="A0A167T730"/>
<gene>
    <name evidence="1" type="ORF">FIBSPDRAFT_593747</name>
</gene>